<gene>
    <name evidence="3" type="ORF">GEV33_009236</name>
</gene>
<dbReference type="CDD" id="cd01650">
    <property type="entry name" value="RT_nLTR_like"/>
    <property type="match status" value="1"/>
</dbReference>
<protein>
    <recommendedName>
        <fullName evidence="2">Reverse transcriptase domain-containing protein</fullName>
    </recommendedName>
</protein>
<proteinExistence type="predicted"/>
<dbReference type="PANTHER" id="PTHR47027">
    <property type="entry name" value="REVERSE TRANSCRIPTASE DOMAIN-CONTAINING PROTEIN"/>
    <property type="match status" value="1"/>
</dbReference>
<feature type="region of interest" description="Disordered" evidence="1">
    <location>
        <begin position="840"/>
        <end position="863"/>
    </location>
</feature>
<evidence type="ECO:0000259" key="2">
    <source>
        <dbReference type="PROSITE" id="PS50878"/>
    </source>
</evidence>
<evidence type="ECO:0000313" key="4">
    <source>
        <dbReference type="Proteomes" id="UP000719412"/>
    </source>
</evidence>
<dbReference type="AlphaFoldDB" id="A0A8J6HF67"/>
<dbReference type="GO" id="GO:0071897">
    <property type="term" value="P:DNA biosynthetic process"/>
    <property type="evidence" value="ECO:0007669"/>
    <property type="project" value="UniProtKB-ARBA"/>
</dbReference>
<evidence type="ECO:0000256" key="1">
    <source>
        <dbReference type="SAM" id="MobiDB-lite"/>
    </source>
</evidence>
<dbReference type="SUPFAM" id="SSF57756">
    <property type="entry name" value="Retrovirus zinc finger-like domains"/>
    <property type="match status" value="1"/>
</dbReference>
<feature type="compositionally biased region" description="Basic and acidic residues" evidence="1">
    <location>
        <begin position="853"/>
        <end position="863"/>
    </location>
</feature>
<keyword evidence="4" id="KW-1185">Reference proteome</keyword>
<reference evidence="3" key="2">
    <citation type="submission" date="2021-08" db="EMBL/GenBank/DDBJ databases">
        <authorList>
            <person name="Eriksson T."/>
        </authorList>
    </citation>
    <scope>NUCLEOTIDE SEQUENCE</scope>
    <source>
        <strain evidence="3">Stoneville</strain>
        <tissue evidence="3">Whole head</tissue>
    </source>
</reference>
<dbReference type="Pfam" id="PF00078">
    <property type="entry name" value="RVT_1"/>
    <property type="match status" value="1"/>
</dbReference>
<feature type="domain" description="Reverse transcriptase" evidence="2">
    <location>
        <begin position="120"/>
        <end position="453"/>
    </location>
</feature>
<dbReference type="EMBL" id="JABDTM020025168">
    <property type="protein sequence ID" value="KAH0813555.1"/>
    <property type="molecule type" value="Genomic_DNA"/>
</dbReference>
<dbReference type="PANTHER" id="PTHR47027:SF25">
    <property type="entry name" value="REVERSE TRANSCRIPTASE DOMAIN-CONTAINING PROTEIN"/>
    <property type="match status" value="1"/>
</dbReference>
<evidence type="ECO:0000313" key="3">
    <source>
        <dbReference type="EMBL" id="KAH0813555.1"/>
    </source>
</evidence>
<dbReference type="PROSITE" id="PS50878">
    <property type="entry name" value="RT_POL"/>
    <property type="match status" value="1"/>
</dbReference>
<organism evidence="3 4">
    <name type="scientific">Tenebrio molitor</name>
    <name type="common">Yellow mealworm beetle</name>
    <dbReference type="NCBI Taxonomy" id="7067"/>
    <lineage>
        <taxon>Eukaryota</taxon>
        <taxon>Metazoa</taxon>
        <taxon>Ecdysozoa</taxon>
        <taxon>Arthropoda</taxon>
        <taxon>Hexapoda</taxon>
        <taxon>Insecta</taxon>
        <taxon>Pterygota</taxon>
        <taxon>Neoptera</taxon>
        <taxon>Endopterygota</taxon>
        <taxon>Coleoptera</taxon>
        <taxon>Polyphaga</taxon>
        <taxon>Cucujiformia</taxon>
        <taxon>Tenebrionidae</taxon>
        <taxon>Tenebrio</taxon>
    </lineage>
</organism>
<reference evidence="3" key="1">
    <citation type="journal article" date="2020" name="J Insects Food Feed">
        <title>The yellow mealworm (Tenebrio molitor) genome: a resource for the emerging insects as food and feed industry.</title>
        <authorList>
            <person name="Eriksson T."/>
            <person name="Andere A."/>
            <person name="Kelstrup H."/>
            <person name="Emery V."/>
            <person name="Picard C."/>
        </authorList>
    </citation>
    <scope>NUCLEOTIDE SEQUENCE</scope>
    <source>
        <strain evidence="3">Stoneville</strain>
        <tissue evidence="3">Whole head</tissue>
    </source>
</reference>
<dbReference type="InterPro" id="IPR000477">
    <property type="entry name" value="RT_dom"/>
</dbReference>
<dbReference type="SUPFAM" id="SSF56672">
    <property type="entry name" value="DNA/RNA polymerases"/>
    <property type="match status" value="1"/>
</dbReference>
<feature type="compositionally biased region" description="Polar residues" evidence="1">
    <location>
        <begin position="746"/>
        <end position="757"/>
    </location>
</feature>
<dbReference type="GO" id="GO:0003676">
    <property type="term" value="F:nucleic acid binding"/>
    <property type="evidence" value="ECO:0007669"/>
    <property type="project" value="InterPro"/>
</dbReference>
<dbReference type="Proteomes" id="UP000719412">
    <property type="component" value="Unassembled WGS sequence"/>
</dbReference>
<feature type="compositionally biased region" description="Polar residues" evidence="1">
    <location>
        <begin position="615"/>
        <end position="632"/>
    </location>
</feature>
<dbReference type="InterPro" id="IPR036875">
    <property type="entry name" value="Znf_CCHC_sf"/>
</dbReference>
<feature type="compositionally biased region" description="Basic and acidic residues" evidence="1">
    <location>
        <begin position="725"/>
        <end position="734"/>
    </location>
</feature>
<accession>A0A8J6HF67</accession>
<feature type="region of interest" description="Disordered" evidence="1">
    <location>
        <begin position="725"/>
        <end position="757"/>
    </location>
</feature>
<comment type="caution">
    <text evidence="3">The sequence shown here is derived from an EMBL/GenBank/DDBJ whole genome shotgun (WGS) entry which is preliminary data.</text>
</comment>
<feature type="region of interest" description="Disordered" evidence="1">
    <location>
        <begin position="615"/>
        <end position="646"/>
    </location>
</feature>
<sequence>MKKKYKPRVTKIFDIQKLKKEKFKERFIDMLREKEASIDYDNKGIQDVWQHCKDAFLETSKQVLGYKSSKKREWMSQDTWNKIKERRELKKRGLSAKTRENYDQIQKEYPKVAADIKKKIKRDKRAHMESIAQEAQKAAERGDTRTLFNNVRRISGTKRSQKLIKDKNGKVLTTTEEQLQRWTEYFKETLNMARTNRDALTTAKQPELQINTEPPTIEELKEAIQSCKNGKSPGIDQIRSEMLKVDTDTTAKMLLPLFRRVWIEEVFPDEWKTGVVVKLPKKDYERAFDSIDRKCMWAALTNKGLPQKFVNLIKEGYNGYKCRILHEGTLSEEFETSTGVRQGCILSPLLFLVVIDEVLKTTVQDKKRGLMWTFEENLEDLDFADDICLLSQNGKQLQEKIDHLSRTSEKAGLKINKIKTKIMRLNTKAATSIEVGSEIIEEVEDFTYLGSIISGEEGVLKDTKQNLAIQQYYYRNKAQNFLVNGETCSIIWICLRTVLKIWWPRTITNEELWMKTGQVEIAHEIRKRKLGWMGHTLRKDDKEICKRALYWNPIGRRKIGRPKETWKRSTLRETNKSVAEMGNFNSRNMNESPKTNISSQKDNIKCMQLDASSHNRTSIQTNRTQTSVTNHNPKSRHSRGRKSFRRQVYVAPQPEEAENLPTTIVISYEDTTYRVFTTYDEMVCFLCKKTEHIEAKCPNPTENAMQQEDLPDTSDAEVIPQEKAQAENLKKDNQGKPPNKRKAKNTESTISKLTDPINNTKEGAYQQIERIIKEDPTTLPLTHENFISFVESTYGNSNPEAELQRFTDDTEGVIQMIMTIHAAINNQSMKNRLTRLRKKLEKKSKQKTTHQVVRQDSHTDDIY</sequence>
<feature type="compositionally biased region" description="Basic residues" evidence="1">
    <location>
        <begin position="633"/>
        <end position="645"/>
    </location>
</feature>
<name>A0A8J6HF67_TENMO</name>
<dbReference type="InterPro" id="IPR043502">
    <property type="entry name" value="DNA/RNA_pol_sf"/>
</dbReference>
<dbReference type="GO" id="GO:0008270">
    <property type="term" value="F:zinc ion binding"/>
    <property type="evidence" value="ECO:0007669"/>
    <property type="project" value="InterPro"/>
</dbReference>